<protein>
    <submittedName>
        <fullName evidence="2">Uncharacterized protein</fullName>
    </submittedName>
</protein>
<name>A0A4Y2FU75_ARAVE</name>
<keyword evidence="3" id="KW-1185">Reference proteome</keyword>
<comment type="caution">
    <text evidence="2">The sequence shown here is derived from an EMBL/GenBank/DDBJ whole genome shotgun (WGS) entry which is preliminary data.</text>
</comment>
<evidence type="ECO:0000313" key="3">
    <source>
        <dbReference type="Proteomes" id="UP000499080"/>
    </source>
</evidence>
<gene>
    <name evidence="2" type="ORF">AVEN_125118_1</name>
</gene>
<evidence type="ECO:0000256" key="1">
    <source>
        <dbReference type="SAM" id="MobiDB-lite"/>
    </source>
</evidence>
<feature type="region of interest" description="Disordered" evidence="1">
    <location>
        <begin position="47"/>
        <end position="69"/>
    </location>
</feature>
<proteinExistence type="predicted"/>
<dbReference type="Proteomes" id="UP000499080">
    <property type="component" value="Unassembled WGS sequence"/>
</dbReference>
<dbReference type="EMBL" id="BGPR01001048">
    <property type="protein sequence ID" value="GBM43928.1"/>
    <property type="molecule type" value="Genomic_DNA"/>
</dbReference>
<accession>A0A4Y2FU75</accession>
<organism evidence="2 3">
    <name type="scientific">Araneus ventricosus</name>
    <name type="common">Orbweaver spider</name>
    <name type="synonym">Epeira ventricosa</name>
    <dbReference type="NCBI Taxonomy" id="182803"/>
    <lineage>
        <taxon>Eukaryota</taxon>
        <taxon>Metazoa</taxon>
        <taxon>Ecdysozoa</taxon>
        <taxon>Arthropoda</taxon>
        <taxon>Chelicerata</taxon>
        <taxon>Arachnida</taxon>
        <taxon>Araneae</taxon>
        <taxon>Araneomorphae</taxon>
        <taxon>Entelegynae</taxon>
        <taxon>Araneoidea</taxon>
        <taxon>Araneidae</taxon>
        <taxon>Araneus</taxon>
    </lineage>
</organism>
<sequence>MVGMLPHMLRLYIAPLGACYVGWAWVFSIDPSICSVIQCLTCTVSQTRDTPSPSGEHSHPNDNQSELASVRAQFIKSERDF</sequence>
<feature type="compositionally biased region" description="Polar residues" evidence="1">
    <location>
        <begin position="47"/>
        <end position="67"/>
    </location>
</feature>
<evidence type="ECO:0000313" key="2">
    <source>
        <dbReference type="EMBL" id="GBM43928.1"/>
    </source>
</evidence>
<reference evidence="2 3" key="1">
    <citation type="journal article" date="2019" name="Sci. Rep.">
        <title>Orb-weaving spider Araneus ventricosus genome elucidates the spidroin gene catalogue.</title>
        <authorList>
            <person name="Kono N."/>
            <person name="Nakamura H."/>
            <person name="Ohtoshi R."/>
            <person name="Moran D.A.P."/>
            <person name="Shinohara A."/>
            <person name="Yoshida Y."/>
            <person name="Fujiwara M."/>
            <person name="Mori M."/>
            <person name="Tomita M."/>
            <person name="Arakawa K."/>
        </authorList>
    </citation>
    <scope>NUCLEOTIDE SEQUENCE [LARGE SCALE GENOMIC DNA]</scope>
</reference>
<dbReference type="AlphaFoldDB" id="A0A4Y2FU75"/>